<accession>A0ABY5DKQ7</accession>
<dbReference type="EMBL" id="CP098502">
    <property type="protein sequence ID" value="UTI62316.1"/>
    <property type="molecule type" value="Genomic_DNA"/>
</dbReference>
<sequence>MLAVLGLYDFQRFGAVGQGREVPPVRPQFGLRTEQPGAAHDQTLGADHRLRDLGLAVRGVVLKRLPAVSGIAAIAAGILPWRRTPIE</sequence>
<evidence type="ECO:0000313" key="1">
    <source>
        <dbReference type="EMBL" id="UTI62316.1"/>
    </source>
</evidence>
<reference evidence="1 2" key="1">
    <citation type="submission" date="2022-06" db="EMBL/GenBank/DDBJ databases">
        <title>Paraconexibacter antarcticus.</title>
        <authorList>
            <person name="Kim C.S."/>
        </authorList>
    </citation>
    <scope>NUCLEOTIDE SEQUENCE [LARGE SCALE GENOMIC DNA]</scope>
    <source>
        <strain evidence="1 2">02-257</strain>
    </source>
</reference>
<dbReference type="Proteomes" id="UP001056035">
    <property type="component" value="Chromosome"/>
</dbReference>
<proteinExistence type="predicted"/>
<keyword evidence="2" id="KW-1185">Reference proteome</keyword>
<protein>
    <submittedName>
        <fullName evidence="1">Uncharacterized protein</fullName>
    </submittedName>
</protein>
<organism evidence="1 2">
    <name type="scientific">Paraconexibacter antarcticus</name>
    <dbReference type="NCBI Taxonomy" id="2949664"/>
    <lineage>
        <taxon>Bacteria</taxon>
        <taxon>Bacillati</taxon>
        <taxon>Actinomycetota</taxon>
        <taxon>Thermoleophilia</taxon>
        <taxon>Solirubrobacterales</taxon>
        <taxon>Paraconexibacteraceae</taxon>
        <taxon>Paraconexibacter</taxon>
    </lineage>
</organism>
<name>A0ABY5DKQ7_9ACTN</name>
<evidence type="ECO:0000313" key="2">
    <source>
        <dbReference type="Proteomes" id="UP001056035"/>
    </source>
</evidence>
<dbReference type="RefSeq" id="WP_254569054.1">
    <property type="nucleotide sequence ID" value="NZ_CP098502.1"/>
</dbReference>
<gene>
    <name evidence="1" type="ORF">NBH00_13190</name>
</gene>